<comment type="caution">
    <text evidence="1">The sequence shown here is derived from an EMBL/GenBank/DDBJ whole genome shotgun (WGS) entry which is preliminary data.</text>
</comment>
<gene>
    <name evidence="1" type="ORF">I0Q91_05665</name>
</gene>
<name>A0A931F655_9FIRM</name>
<dbReference type="EMBL" id="JADPIE010000003">
    <property type="protein sequence ID" value="MBF8436555.1"/>
    <property type="molecule type" value="Genomic_DNA"/>
</dbReference>
<dbReference type="RefSeq" id="WP_270453459.1">
    <property type="nucleotide sequence ID" value="NZ_JADPIE010000003.1"/>
</dbReference>
<reference evidence="1" key="1">
    <citation type="submission" date="2020-11" db="EMBL/GenBank/DDBJ databases">
        <title>Halonatronomonas betainensis gen. nov., sp. nov. a novel haloalkaliphilic representative of the family Halanaerobiacae capable of betaine degradation.</title>
        <authorList>
            <person name="Boltyanskaya Y."/>
            <person name="Kevbrin V."/>
            <person name="Detkova E."/>
            <person name="Grouzdev D.S."/>
            <person name="Koziaeva V."/>
            <person name="Zhilina T."/>
        </authorList>
    </citation>
    <scope>NUCLEOTIDE SEQUENCE</scope>
    <source>
        <strain evidence="1">Z-7014</strain>
    </source>
</reference>
<protein>
    <submittedName>
        <fullName evidence="1">Uncharacterized protein</fullName>
    </submittedName>
</protein>
<dbReference type="AlphaFoldDB" id="A0A931F655"/>
<dbReference type="InterPro" id="IPR011009">
    <property type="entry name" value="Kinase-like_dom_sf"/>
</dbReference>
<dbReference type="Proteomes" id="UP000621436">
    <property type="component" value="Unassembled WGS sequence"/>
</dbReference>
<evidence type="ECO:0000313" key="2">
    <source>
        <dbReference type="Proteomes" id="UP000621436"/>
    </source>
</evidence>
<dbReference type="SUPFAM" id="SSF56112">
    <property type="entry name" value="Protein kinase-like (PK-like)"/>
    <property type="match status" value="1"/>
</dbReference>
<dbReference type="Gene3D" id="1.10.510.10">
    <property type="entry name" value="Transferase(Phosphotransferase) domain 1"/>
    <property type="match status" value="1"/>
</dbReference>
<organism evidence="1 2">
    <name type="scientific">Halonatronomonas betaini</name>
    <dbReference type="NCBI Taxonomy" id="2778430"/>
    <lineage>
        <taxon>Bacteria</taxon>
        <taxon>Bacillati</taxon>
        <taxon>Bacillota</taxon>
        <taxon>Clostridia</taxon>
        <taxon>Halanaerobiales</taxon>
        <taxon>Halarsenatibacteraceae</taxon>
        <taxon>Halonatronomonas</taxon>
    </lineage>
</organism>
<evidence type="ECO:0000313" key="1">
    <source>
        <dbReference type="EMBL" id="MBF8436555.1"/>
    </source>
</evidence>
<sequence>METNKKIIYNHKAIIEKDREVIPEIFDYLLNDPAKLELIKRKGSKNTAVYYYNHEGRGYFIKHFYFRKWTYALKEIIGSPIGLTSYRKSIKMLVNHIPVATPLAAIIYDGTRSKKDSVYISQELENSVLVNDLIKENKVRDIPKENMESLTLQMADIWAKMLNNNFIHKDPNSKNFMITDLNGEPEIYLIDIADIFALPYAPEFLKIHSMARFFGKFAKSFIQSEAEFDKKYFDIFEEEFSRNYNFKGSNEKFIAKVKKLTRKKYQWRLDRDRS</sequence>
<proteinExistence type="predicted"/>
<accession>A0A931F655</accession>
<keyword evidence="2" id="KW-1185">Reference proteome</keyword>